<keyword evidence="2" id="KW-1185">Reference proteome</keyword>
<protein>
    <submittedName>
        <fullName evidence="1">Uncharacterized protein</fullName>
    </submittedName>
</protein>
<gene>
    <name evidence="1" type="ORF">PGO_040490</name>
</gene>
<dbReference type="GeneID" id="39746160"/>
<dbReference type="OrthoDB" id="383142at2759"/>
<sequence>MNFQKEICKWIERKRKLEKGKNKSSYILLRFKETFKKSIFEKELFRNVCFDEENRLFSKGKNRSSIEDVEKNIYLNHNHTDKKHKKDTQLSKYEQKIQLLKITIKNFNNIHHLLGNNDPYYGKLAHIFARELQNERTLHAEYKEEKNGGINSYDNVEGSFKQHIRFSIWPSIVDLMQLFNFYTDIEVYRFHFLILILKWIPNIGNITSVNHDASVKFIKSCLKLRKEIHKNLSVQKEICFSRKGRMVIHHTNWAYSNWGSSNCIHRHGQHLHNEKYSGKRLREKRKNEYSQMFHCKKRKLHFEQTYAKYKKRMYKLEMEYCNKLIEKCIYHIISTKGYLDESNILKYVKVLNAGRFYLCSRTGEAKIESMGYETNLFYTKITDYVNSNCQQIPPDELLTTISYLTKVQTQDKRLKNGRSREVRSEIEENKLTKALTQVNQNICISIKNKSGDYTVSEVCKVVHLCSKNKHYDENLFTYATEYLIDNLDALDSKKVVKVAINLYEKFGYKRIELLLEIMNTYMPPVERKKTLVRRDQNGGRKSRTKISKCLTGATKSSQTGLSAGLSAGLSVGLCAHLQPNWRYGETRSDRGEDKKSATPTREKKLYRTFEDVKIKELLRFLKILIDNNIHMDETWTEYFLSLIKKKFSFIGKADWPIFCHVLLHTQSREIFSSFFHPCSRYYIYDKMPIHELTGSIHELTESNHLSVLIQVMLLLSLHIYTYNCKNFFTFFFNTLREFYDRNCVHSYGAYRKGEDADDNDYEEEQQKGKEEGCIFFLPRRCDDNHYENVRSVPNVYIHNLNMYERGKNNKYEKKKKKKKIQEFQNKIMKMEIPSCDQMKEDIIPHMKLNAQDYQIGVVFDSTHYLKCPEGVANTTSVLRTSNMSDESPPASQQNLLQHNYPLSLSQTCDTVREEEEVSHYEGAEVVHNEMHEQACDSFLNRRTPYERIHPSNTCSDVNARENPPRKFCINEKNISNRVGKINHSCSYKPISHMPKKGTYTKQKRINRKIHYFENLNNARNVLMAIQNVVLYLVENNSNCFHKNCLQCFNMAPQMRNLTIKNLSLIHSTYMLCCSYIDFSTKQQKIMNNEKVTSSSKLHKQVLSILTYVDPKSEIVSEFVHHPFQVDICMRRKSSHYEVTS</sequence>
<comment type="caution">
    <text evidence="1">The sequence shown here is derived from an EMBL/GenBank/DDBJ whole genome shotgun (WGS) entry which is preliminary data.</text>
</comment>
<reference evidence="2" key="1">
    <citation type="submission" date="2017-04" db="EMBL/GenBank/DDBJ databases">
        <title>Plasmodium gonderi genome.</title>
        <authorList>
            <person name="Arisue N."/>
            <person name="Honma H."/>
            <person name="Kawai S."/>
            <person name="Tougan T."/>
            <person name="Tanabe K."/>
            <person name="Horii T."/>
        </authorList>
    </citation>
    <scope>NUCLEOTIDE SEQUENCE [LARGE SCALE GENOMIC DNA]</scope>
    <source>
        <strain evidence="2">ATCC 30045</strain>
    </source>
</reference>
<dbReference type="Proteomes" id="UP000195521">
    <property type="component" value="Unassembled WGS sequence"/>
</dbReference>
<evidence type="ECO:0000313" key="2">
    <source>
        <dbReference type="Proteomes" id="UP000195521"/>
    </source>
</evidence>
<dbReference type="EMBL" id="BDQF01000004">
    <property type="protein sequence ID" value="GAW79449.1"/>
    <property type="molecule type" value="Genomic_DNA"/>
</dbReference>
<dbReference type="RefSeq" id="XP_028542038.1">
    <property type="nucleotide sequence ID" value="XM_028686237.1"/>
</dbReference>
<name>A0A1Y1JAB0_PLAGO</name>
<dbReference type="OMA" id="PFQVDIC"/>
<evidence type="ECO:0000313" key="1">
    <source>
        <dbReference type="EMBL" id="GAW79449.1"/>
    </source>
</evidence>
<organism evidence="1 2">
    <name type="scientific">Plasmodium gonderi</name>
    <dbReference type="NCBI Taxonomy" id="77519"/>
    <lineage>
        <taxon>Eukaryota</taxon>
        <taxon>Sar</taxon>
        <taxon>Alveolata</taxon>
        <taxon>Apicomplexa</taxon>
        <taxon>Aconoidasida</taxon>
        <taxon>Haemosporida</taxon>
        <taxon>Plasmodiidae</taxon>
        <taxon>Plasmodium</taxon>
        <taxon>Plasmodium (Plasmodium)</taxon>
    </lineage>
</organism>
<accession>A0A1Y1JAB0</accession>
<proteinExistence type="predicted"/>
<dbReference type="AlphaFoldDB" id="A0A1Y1JAB0"/>